<dbReference type="Gene3D" id="3.30.70.580">
    <property type="entry name" value="Pseudouridine synthase I, catalytic domain, N-terminal subdomain"/>
    <property type="match status" value="1"/>
</dbReference>
<dbReference type="Pfam" id="PF00849">
    <property type="entry name" value="PseudoU_synth_2"/>
    <property type="match status" value="1"/>
</dbReference>
<dbReference type="Proteomes" id="UP000232222">
    <property type="component" value="Chromosome"/>
</dbReference>
<dbReference type="PANTHER" id="PTHR47683">
    <property type="entry name" value="PSEUDOURIDINE SYNTHASE FAMILY PROTEIN-RELATED"/>
    <property type="match status" value="1"/>
</dbReference>
<keyword evidence="2" id="KW-1185">Reference proteome</keyword>
<evidence type="ECO:0000313" key="1">
    <source>
        <dbReference type="EMBL" id="ATZ16538.1"/>
    </source>
</evidence>
<dbReference type="InterPro" id="IPR002942">
    <property type="entry name" value="S4_RNA-bd"/>
</dbReference>
<accession>A0A2K8NTN3</accession>
<proteinExistence type="predicted"/>
<dbReference type="InterPro" id="IPR020094">
    <property type="entry name" value="TruA/RsuA/RluB/E/F_N"/>
</dbReference>
<dbReference type="SMART" id="SM00363">
    <property type="entry name" value="S4"/>
    <property type="match status" value="1"/>
</dbReference>
<dbReference type="GO" id="GO:0003723">
    <property type="term" value="F:RNA binding"/>
    <property type="evidence" value="ECO:0007669"/>
    <property type="project" value="InterPro"/>
</dbReference>
<dbReference type="InterPro" id="IPR042092">
    <property type="entry name" value="PsdUridine_s_RsuA/RluB/E/F_cat"/>
</dbReference>
<dbReference type="GO" id="GO:0000455">
    <property type="term" value="P:enzyme-directed rRNA pseudouridine synthesis"/>
    <property type="evidence" value="ECO:0007669"/>
    <property type="project" value="UniProtKB-ARBA"/>
</dbReference>
<reference evidence="1 2" key="1">
    <citation type="submission" date="2017-11" db="EMBL/GenBank/DDBJ databases">
        <title>Genome sequence of Entomoplasma freundtii BARC 318 (ATCC 51999).</title>
        <authorList>
            <person name="Lo W.-S."/>
            <person name="Gasparich G.E."/>
            <person name="Kuo C.-H."/>
        </authorList>
    </citation>
    <scope>NUCLEOTIDE SEQUENCE [LARGE SCALE GENOMIC DNA]</scope>
    <source>
        <strain evidence="1 2">BARC 318</strain>
    </source>
</reference>
<dbReference type="CDD" id="cd02870">
    <property type="entry name" value="PseudoU_synth_RsuA_like"/>
    <property type="match status" value="1"/>
</dbReference>
<dbReference type="OrthoDB" id="9807213at2"/>
<gene>
    <name evidence="1" type="primary">rluB</name>
    <name evidence="1" type="ORF">EFREU_v1c05170</name>
</gene>
<dbReference type="PROSITE" id="PS50889">
    <property type="entry name" value="S4"/>
    <property type="match status" value="1"/>
</dbReference>
<protein>
    <submittedName>
        <fullName evidence="1">Ribosomal large subunit pseudouridine synthase B</fullName>
    </submittedName>
</protein>
<dbReference type="SUPFAM" id="SSF55174">
    <property type="entry name" value="Alpha-L RNA-binding motif"/>
    <property type="match status" value="1"/>
</dbReference>
<dbReference type="InterPro" id="IPR036986">
    <property type="entry name" value="S4_RNA-bd_sf"/>
</dbReference>
<dbReference type="InterPro" id="IPR000748">
    <property type="entry name" value="PsdUridine_synth_RsuA/RluB/E/F"/>
</dbReference>
<dbReference type="Pfam" id="PF01479">
    <property type="entry name" value="S4"/>
    <property type="match status" value="1"/>
</dbReference>
<dbReference type="PANTHER" id="PTHR47683:SF2">
    <property type="entry name" value="RNA-BINDING S4 DOMAIN-CONTAINING PROTEIN"/>
    <property type="match status" value="1"/>
</dbReference>
<dbReference type="SUPFAM" id="SSF55120">
    <property type="entry name" value="Pseudouridine synthase"/>
    <property type="match status" value="1"/>
</dbReference>
<dbReference type="InterPro" id="IPR020103">
    <property type="entry name" value="PsdUridine_synth_cat_dom_sf"/>
</dbReference>
<dbReference type="RefSeq" id="WP_100609561.1">
    <property type="nucleotide sequence ID" value="NZ_CP024962.1"/>
</dbReference>
<dbReference type="EMBL" id="CP024962">
    <property type="protein sequence ID" value="ATZ16538.1"/>
    <property type="molecule type" value="Genomic_DNA"/>
</dbReference>
<dbReference type="CDD" id="cd00165">
    <property type="entry name" value="S4"/>
    <property type="match status" value="1"/>
</dbReference>
<dbReference type="Gene3D" id="3.30.70.1560">
    <property type="entry name" value="Alpha-L RNA-binding motif"/>
    <property type="match status" value="1"/>
</dbReference>
<dbReference type="KEGG" id="efr:EFREU_v1c05170"/>
<organism evidence="1 2">
    <name type="scientific">Entomoplasma freundtii</name>
    <dbReference type="NCBI Taxonomy" id="74700"/>
    <lineage>
        <taxon>Bacteria</taxon>
        <taxon>Bacillati</taxon>
        <taxon>Mycoplasmatota</taxon>
        <taxon>Mollicutes</taxon>
        <taxon>Entomoplasmatales</taxon>
        <taxon>Entomoplasmataceae</taxon>
        <taxon>Entomoplasma</taxon>
    </lineage>
</organism>
<dbReference type="InterPro" id="IPR006145">
    <property type="entry name" value="PsdUridine_synth_RsuA/RluA"/>
</dbReference>
<name>A0A2K8NTN3_9MOLU</name>
<sequence>MPQERLQKIIANRGAVSRRRAETLIELGRVKVDGKVITEKGFKTNLDAFIEIDNREVVKQNDKYYYLFNKPRFVLTTMYDPKGRKTVADFFKDVPARVYPVGRLDYDVSGLLIMTNDGDFANFVMHPRYEFLKTYQALCQGNVSPMAVKQLIKGVTIDEDYRTQAVSAKLLSYNPETNQSVVELTIAEGKKHHVKKMLEAAGMNLLKLKRTKVEFLTLDNLDLGHYRDLTPHEVKQFYGIYKANRRKDD</sequence>
<evidence type="ECO:0000313" key="2">
    <source>
        <dbReference type="Proteomes" id="UP000232222"/>
    </source>
</evidence>
<dbReference type="GO" id="GO:0120159">
    <property type="term" value="F:rRNA pseudouridine synthase activity"/>
    <property type="evidence" value="ECO:0007669"/>
    <property type="project" value="UniProtKB-ARBA"/>
</dbReference>
<dbReference type="InterPro" id="IPR050343">
    <property type="entry name" value="RsuA_PseudoU_synthase"/>
</dbReference>
<dbReference type="NCBIfam" id="TIGR00093">
    <property type="entry name" value="pseudouridine synthase"/>
    <property type="match status" value="1"/>
</dbReference>
<dbReference type="Gene3D" id="3.10.290.10">
    <property type="entry name" value="RNA-binding S4 domain"/>
    <property type="match status" value="1"/>
</dbReference>
<dbReference type="FunFam" id="3.30.70.580:FF:000005">
    <property type="entry name" value="Pseudouridine synthase"/>
    <property type="match status" value="1"/>
</dbReference>
<dbReference type="AlphaFoldDB" id="A0A2K8NTN3"/>